<organism evidence="2 3">
    <name type="scientific">Adineta steineri</name>
    <dbReference type="NCBI Taxonomy" id="433720"/>
    <lineage>
        <taxon>Eukaryota</taxon>
        <taxon>Metazoa</taxon>
        <taxon>Spiralia</taxon>
        <taxon>Gnathifera</taxon>
        <taxon>Rotifera</taxon>
        <taxon>Eurotatoria</taxon>
        <taxon>Bdelloidea</taxon>
        <taxon>Adinetida</taxon>
        <taxon>Adinetidae</taxon>
        <taxon>Adineta</taxon>
    </lineage>
</organism>
<dbReference type="PANTHER" id="PTHR43283">
    <property type="entry name" value="BETA-LACTAMASE-RELATED"/>
    <property type="match status" value="1"/>
</dbReference>
<dbReference type="SUPFAM" id="SSF56601">
    <property type="entry name" value="beta-lactamase/transpeptidase-like"/>
    <property type="match status" value="1"/>
</dbReference>
<evidence type="ECO:0000259" key="1">
    <source>
        <dbReference type="Pfam" id="PF00144"/>
    </source>
</evidence>
<dbReference type="PANTHER" id="PTHR43283:SF7">
    <property type="entry name" value="BETA-LACTAMASE-RELATED DOMAIN-CONTAINING PROTEIN"/>
    <property type="match status" value="1"/>
</dbReference>
<dbReference type="EMBL" id="CAJOAZ010000293">
    <property type="protein sequence ID" value="CAF3605725.1"/>
    <property type="molecule type" value="Genomic_DNA"/>
</dbReference>
<dbReference type="AlphaFoldDB" id="A0A818NIG3"/>
<gene>
    <name evidence="2" type="ORF">OXD698_LOCUS6656</name>
</gene>
<accession>A0A818NIG3</accession>
<dbReference type="InterPro" id="IPR012338">
    <property type="entry name" value="Beta-lactam/transpept-like"/>
</dbReference>
<dbReference type="Pfam" id="PF00144">
    <property type="entry name" value="Beta-lactamase"/>
    <property type="match status" value="1"/>
</dbReference>
<reference evidence="2" key="1">
    <citation type="submission" date="2021-02" db="EMBL/GenBank/DDBJ databases">
        <authorList>
            <person name="Nowell W R."/>
        </authorList>
    </citation>
    <scope>NUCLEOTIDE SEQUENCE</scope>
</reference>
<feature type="domain" description="Beta-lactamase-related" evidence="1">
    <location>
        <begin position="168"/>
        <end position="439"/>
    </location>
</feature>
<dbReference type="Proteomes" id="UP000663844">
    <property type="component" value="Unassembled WGS sequence"/>
</dbReference>
<evidence type="ECO:0000313" key="2">
    <source>
        <dbReference type="EMBL" id="CAF3605725.1"/>
    </source>
</evidence>
<dbReference type="InterPro" id="IPR001466">
    <property type="entry name" value="Beta-lactam-related"/>
</dbReference>
<sequence length="463" mass="52523">MKGIIACISLAIVAYVIHYRLARLSVFAAFGAKYICSAVFLADRNEQQIREEDLGVPPRNYATYVVDYNDLSVTASIFGFYKQKAIYRNGLGATLINELTEEQVRGQTFKIPMLSNVNQDNIPWPMGNKIDDDDINNFPSNINQTQIHEAIDNLFIERDLTELKRTRAIVVLYDGKIIAERYAFNFSKNSKFLGWSMTKSIINALIGILVKDKKLNIDNPAPVPEWNNTNDPRHSITLKHLLTQTSGINFNEDYYSESDVTQMLFSISDMTAFAASHPLKYKPGSECYYNSGTTNILSRIIRHTVGENEYHSFPYKNLFSKLGMNDFIMEVDTSGTFVGSSYSWGTARDWARLGLLYLNNGFYNNQQILSHDWIKQSTTLAASNQYGEYGFHIWLNTGKYNDSSIRKFPNVPTDMFYFSGFDGQSVFIIPSKKLVVVRLGLTKAPDGNYGADQFLKEIVSSIK</sequence>
<name>A0A818NIG3_9BILA</name>
<proteinExistence type="predicted"/>
<dbReference type="InterPro" id="IPR050789">
    <property type="entry name" value="Diverse_Enzym_Activities"/>
</dbReference>
<evidence type="ECO:0000313" key="3">
    <source>
        <dbReference type="Proteomes" id="UP000663844"/>
    </source>
</evidence>
<comment type="caution">
    <text evidence="2">The sequence shown here is derived from an EMBL/GenBank/DDBJ whole genome shotgun (WGS) entry which is preliminary data.</text>
</comment>
<dbReference type="Gene3D" id="3.40.710.10">
    <property type="entry name" value="DD-peptidase/beta-lactamase superfamily"/>
    <property type="match status" value="1"/>
</dbReference>
<protein>
    <recommendedName>
        <fullName evidence="1">Beta-lactamase-related domain-containing protein</fullName>
    </recommendedName>
</protein>